<evidence type="ECO:0000313" key="6">
    <source>
        <dbReference type="EMBL" id="CCE65497.1"/>
    </source>
</evidence>
<proteinExistence type="inferred from homology"/>
<dbReference type="OMA" id="WRAAQCA"/>
<dbReference type="Pfam" id="PF18972">
    <property type="entry name" value="Wheel"/>
    <property type="match status" value="1"/>
</dbReference>
<dbReference type="Gene3D" id="1.25.40.10">
    <property type="entry name" value="Tetratricopeptide repeat domain"/>
    <property type="match status" value="1"/>
</dbReference>
<dbReference type="OrthoDB" id="420195at2759"/>
<evidence type="ECO:0000259" key="5">
    <source>
        <dbReference type="Pfam" id="PF18972"/>
    </source>
</evidence>
<keyword evidence="1" id="KW-0677">Repeat</keyword>
<organism evidence="6 7">
    <name type="scientific">Tetrapisispora phaffii (strain ATCC 24235 / CBS 4417 / NBRC 1672 / NRRL Y-8282 / UCD 70-5)</name>
    <name type="common">Yeast</name>
    <name type="synonym">Fabospora phaffii</name>
    <dbReference type="NCBI Taxonomy" id="1071381"/>
    <lineage>
        <taxon>Eukaryota</taxon>
        <taxon>Fungi</taxon>
        <taxon>Dikarya</taxon>
        <taxon>Ascomycota</taxon>
        <taxon>Saccharomycotina</taxon>
        <taxon>Saccharomycetes</taxon>
        <taxon>Saccharomycetales</taxon>
        <taxon>Saccharomycetaceae</taxon>
        <taxon>Tetrapisispora</taxon>
    </lineage>
</organism>
<reference evidence="6 7" key="1">
    <citation type="journal article" date="2011" name="Proc. Natl. Acad. Sci. U.S.A.">
        <title>Evolutionary erosion of yeast sex chromosomes by mating-type switching accidents.</title>
        <authorList>
            <person name="Gordon J.L."/>
            <person name="Armisen D."/>
            <person name="Proux-Wera E."/>
            <person name="Oheigeartaigh S.S."/>
            <person name="Byrne K.P."/>
            <person name="Wolfe K.H."/>
        </authorList>
    </citation>
    <scope>NUCLEOTIDE SEQUENCE [LARGE SCALE GENOMIC DNA]</scope>
    <source>
        <strain evidence="7">ATCC 24235 / CBS 4417 / NBRC 1672 / NRRL Y-8282 / UCD 70-5</strain>
    </source>
</reference>
<dbReference type="KEGG" id="tpf:TPHA_0L01420"/>
<dbReference type="GeneID" id="11531624"/>
<evidence type="ECO:0000256" key="1">
    <source>
        <dbReference type="ARBA" id="ARBA00022737"/>
    </source>
</evidence>
<dbReference type="SUPFAM" id="SSF48452">
    <property type="entry name" value="TPR-like"/>
    <property type="match status" value="1"/>
</dbReference>
<dbReference type="InterPro" id="IPR019734">
    <property type="entry name" value="TPR_rpt"/>
</dbReference>
<dbReference type="GO" id="GO:0030544">
    <property type="term" value="F:Hsp70 protein binding"/>
    <property type="evidence" value="ECO:0007669"/>
    <property type="project" value="EnsemblFungi"/>
</dbReference>
<dbReference type="STRING" id="1071381.G8C019"/>
<dbReference type="GO" id="GO:0043022">
    <property type="term" value="F:ribosome binding"/>
    <property type="evidence" value="ECO:0007669"/>
    <property type="project" value="EnsemblFungi"/>
</dbReference>
<dbReference type="GO" id="GO:0042026">
    <property type="term" value="P:protein refolding"/>
    <property type="evidence" value="ECO:0007669"/>
    <property type="project" value="EnsemblFungi"/>
</dbReference>
<feature type="coiled-coil region" evidence="4">
    <location>
        <begin position="189"/>
        <end position="220"/>
    </location>
</feature>
<dbReference type="PANTHER" id="PTHR46035">
    <property type="entry name" value="TETRATRICOPEPTIDE REPEAT PROTEIN 4"/>
    <property type="match status" value="1"/>
</dbReference>
<dbReference type="InterPro" id="IPR011990">
    <property type="entry name" value="TPR-like_helical_dom_sf"/>
</dbReference>
<dbReference type="CDD" id="cd21381">
    <property type="entry name" value="CTWD_TTC4"/>
    <property type="match status" value="1"/>
</dbReference>
<sequence>MSKLPKYVPGVNDPILPPQLSEFKDKTTDEVLEELNRMPFFMTKLDDSDGNGGSNVTLDALKALAYEGEPHEIAENFKKQGNEAYKLKQYRNARVLYERGIEVNCNNDKINELLFVNKAACELEMKNYRSCINDCKKALSFNPLNVKCYFRMAKAFSAIEKYDESRESIEFGLKVDSRNSSLLNLLKTIIKKQEEKTAYRLKLEREKQEKEGKMIILENAIKLRNIKIINTDSAPDLLKEAKFSLEDPMDFESQLIFPAIAMFPTTDEFDFIASVSELTTVGELLDLLMDRPSEWFAMEKHRNFSSKKLVAYMETLAGGLVKVGKKLSFHEIFKMDTPKIPMFDDAAKIYLVPKVDSDDWLVKWDKSSAIEKRI</sequence>
<keyword evidence="7" id="KW-1185">Reference proteome</keyword>
<evidence type="ECO:0000313" key="7">
    <source>
        <dbReference type="Proteomes" id="UP000005666"/>
    </source>
</evidence>
<dbReference type="eggNOG" id="KOG0551">
    <property type="taxonomic scope" value="Eukaryota"/>
</dbReference>
<dbReference type="GO" id="GO:0005634">
    <property type="term" value="C:nucleus"/>
    <property type="evidence" value="ECO:0007669"/>
    <property type="project" value="TreeGrafter"/>
</dbReference>
<dbReference type="SMART" id="SM00028">
    <property type="entry name" value="TPR"/>
    <property type="match status" value="3"/>
</dbReference>
<evidence type="ECO:0000256" key="4">
    <source>
        <dbReference type="SAM" id="Coils"/>
    </source>
</evidence>
<dbReference type="GO" id="GO:0051879">
    <property type="term" value="F:Hsp90 protein binding"/>
    <property type="evidence" value="ECO:0007669"/>
    <property type="project" value="EnsemblFungi"/>
</dbReference>
<comment type="similarity">
    <text evidence="3">Belongs to the TTC4 family.</text>
</comment>
<dbReference type="Proteomes" id="UP000005666">
    <property type="component" value="Chromosome 12"/>
</dbReference>
<dbReference type="PANTHER" id="PTHR46035:SF1">
    <property type="entry name" value="TETRATRICOPEPTIDE REPEAT PROTEIN 4"/>
    <property type="match status" value="1"/>
</dbReference>
<dbReference type="HOGENOM" id="CLU_040446_1_0_1"/>
<keyword evidence="2" id="KW-0802">TPR repeat</keyword>
<accession>G8C019</accession>
<protein>
    <recommendedName>
        <fullName evidence="5">Cns1/TTC4 wheel domain-containing protein</fullName>
    </recommendedName>
</protein>
<dbReference type="EMBL" id="HE612867">
    <property type="protein sequence ID" value="CCE65497.1"/>
    <property type="molecule type" value="Genomic_DNA"/>
</dbReference>
<name>G8C019_TETPH</name>
<dbReference type="InterPro" id="IPR044059">
    <property type="entry name" value="Csn1/TTC4_wheel"/>
</dbReference>
<dbReference type="AlphaFoldDB" id="G8C019"/>
<evidence type="ECO:0000256" key="3">
    <source>
        <dbReference type="ARBA" id="ARBA00023602"/>
    </source>
</evidence>
<feature type="domain" description="Cns1/TTC4 wheel" evidence="5">
    <location>
        <begin position="247"/>
        <end position="364"/>
    </location>
</feature>
<dbReference type="GO" id="GO:0005829">
    <property type="term" value="C:cytosol"/>
    <property type="evidence" value="ECO:0007669"/>
    <property type="project" value="TreeGrafter"/>
</dbReference>
<dbReference type="RefSeq" id="XP_003687931.1">
    <property type="nucleotide sequence ID" value="XM_003687883.1"/>
</dbReference>
<keyword evidence="4" id="KW-0175">Coiled coil</keyword>
<evidence type="ECO:0000256" key="2">
    <source>
        <dbReference type="ARBA" id="ARBA00022803"/>
    </source>
</evidence>
<gene>
    <name evidence="6" type="primary">TPHA0L01420</name>
    <name evidence="6" type="ordered locus">TPHA_0L01420</name>
</gene>